<comment type="caution">
    <text evidence="2">The sequence shown here is derived from an EMBL/GenBank/DDBJ whole genome shotgun (WGS) entry which is preliminary data.</text>
</comment>
<dbReference type="EMBL" id="JAZHPZ010000002">
    <property type="protein sequence ID" value="MEF2965040.1"/>
    <property type="molecule type" value="Genomic_DNA"/>
</dbReference>
<keyword evidence="3" id="KW-1185">Reference proteome</keyword>
<reference evidence="2 3" key="1">
    <citation type="submission" date="2024-02" db="EMBL/GenBank/DDBJ databases">
        <title>A nitrogen-fixing paenibacillus bacterium.</title>
        <authorList>
            <person name="Zhang W.L."/>
            <person name="Chen S.F."/>
        </authorList>
    </citation>
    <scope>NUCLEOTIDE SEQUENCE [LARGE SCALE GENOMIC DNA]</scope>
    <source>
        <strain evidence="2 3">M1</strain>
    </source>
</reference>
<evidence type="ECO:0000313" key="2">
    <source>
        <dbReference type="EMBL" id="MEF2965040.1"/>
    </source>
</evidence>
<keyword evidence="1" id="KW-0175">Coiled coil</keyword>
<name>A0ABU7VNK8_9BACL</name>
<evidence type="ECO:0000313" key="3">
    <source>
        <dbReference type="Proteomes" id="UP001306950"/>
    </source>
</evidence>
<dbReference type="RefSeq" id="WP_331845282.1">
    <property type="nucleotide sequence ID" value="NZ_JAZHPZ010000002.1"/>
</dbReference>
<accession>A0ABU7VNK8</accession>
<proteinExistence type="predicted"/>
<evidence type="ECO:0000256" key="1">
    <source>
        <dbReference type="SAM" id="Coils"/>
    </source>
</evidence>
<protein>
    <submittedName>
        <fullName evidence="2">Termination factor Rho</fullName>
    </submittedName>
</protein>
<dbReference type="Proteomes" id="UP001306950">
    <property type="component" value="Unassembled WGS sequence"/>
</dbReference>
<gene>
    <name evidence="2" type="ORF">V3851_04285</name>
</gene>
<organism evidence="2 3">
    <name type="scientific">Paenibacillus haidiansis</name>
    <dbReference type="NCBI Taxonomy" id="1574488"/>
    <lineage>
        <taxon>Bacteria</taxon>
        <taxon>Bacillati</taxon>
        <taxon>Bacillota</taxon>
        <taxon>Bacilli</taxon>
        <taxon>Bacillales</taxon>
        <taxon>Paenibacillaceae</taxon>
        <taxon>Paenibacillus</taxon>
    </lineage>
</organism>
<feature type="coiled-coil region" evidence="1">
    <location>
        <begin position="29"/>
        <end position="72"/>
    </location>
</feature>
<sequence>MYKVVRKFKETKHEGHIYEVGDIYPRDGAEATKARLKELSSTKNKYKKVFIEEVTEGAAEEIEEEVEEADKE</sequence>